<dbReference type="InterPro" id="IPR000792">
    <property type="entry name" value="Tscrpt_reg_LuxR_C"/>
</dbReference>
<dbReference type="InterPro" id="IPR016032">
    <property type="entry name" value="Sig_transdc_resp-reg_C-effctor"/>
</dbReference>
<evidence type="ECO:0000313" key="7">
    <source>
        <dbReference type="Proteomes" id="UP000636956"/>
    </source>
</evidence>
<evidence type="ECO:0000256" key="3">
    <source>
        <dbReference type="ARBA" id="ARBA00023163"/>
    </source>
</evidence>
<feature type="transmembrane region" description="Helical" evidence="4">
    <location>
        <begin position="16"/>
        <end position="38"/>
    </location>
</feature>
<evidence type="ECO:0000256" key="4">
    <source>
        <dbReference type="SAM" id="Phobius"/>
    </source>
</evidence>
<reference evidence="6" key="2">
    <citation type="submission" date="2020-09" db="EMBL/GenBank/DDBJ databases">
        <authorList>
            <person name="Sun Q."/>
            <person name="Zhou Y."/>
        </authorList>
    </citation>
    <scope>NUCLEOTIDE SEQUENCE</scope>
    <source>
        <strain evidence="6">CGMCC 1.8984</strain>
    </source>
</reference>
<reference evidence="6" key="1">
    <citation type="journal article" date="2014" name="Int. J. Syst. Evol. Microbiol.">
        <title>Complete genome sequence of Corynebacterium casei LMG S-19264T (=DSM 44701T), isolated from a smear-ripened cheese.</title>
        <authorList>
            <consortium name="US DOE Joint Genome Institute (JGI-PGF)"/>
            <person name="Walter F."/>
            <person name="Albersmeier A."/>
            <person name="Kalinowski J."/>
            <person name="Ruckert C."/>
        </authorList>
    </citation>
    <scope>NUCLEOTIDE SEQUENCE</scope>
    <source>
        <strain evidence="6">CGMCC 1.8984</strain>
    </source>
</reference>
<feature type="transmembrane region" description="Helical" evidence="4">
    <location>
        <begin position="212"/>
        <end position="233"/>
    </location>
</feature>
<dbReference type="PANTHER" id="PTHR44688">
    <property type="entry name" value="DNA-BINDING TRANSCRIPTIONAL ACTIVATOR DEVR_DOSR"/>
    <property type="match status" value="1"/>
</dbReference>
<feature type="transmembrane region" description="Helical" evidence="4">
    <location>
        <begin position="176"/>
        <end position="200"/>
    </location>
</feature>
<evidence type="ECO:0000313" key="6">
    <source>
        <dbReference type="EMBL" id="GGJ93326.1"/>
    </source>
</evidence>
<dbReference type="SUPFAM" id="SSF46894">
    <property type="entry name" value="C-terminal effector domain of the bipartite response regulators"/>
    <property type="match status" value="1"/>
</dbReference>
<keyword evidence="4" id="KW-0812">Transmembrane</keyword>
<dbReference type="EMBL" id="BMMD01000033">
    <property type="protein sequence ID" value="GGJ93326.1"/>
    <property type="molecule type" value="Genomic_DNA"/>
</dbReference>
<keyword evidence="4" id="KW-1133">Transmembrane helix</keyword>
<dbReference type="GO" id="GO:0006355">
    <property type="term" value="P:regulation of DNA-templated transcription"/>
    <property type="evidence" value="ECO:0007669"/>
    <property type="project" value="InterPro"/>
</dbReference>
<name>A0A917PVB1_9MICO</name>
<comment type="caution">
    <text evidence="6">The sequence shown here is derived from an EMBL/GenBank/DDBJ whole genome shotgun (WGS) entry which is preliminary data.</text>
</comment>
<feature type="transmembrane region" description="Helical" evidence="4">
    <location>
        <begin position="100"/>
        <end position="121"/>
    </location>
</feature>
<dbReference type="AlphaFoldDB" id="A0A917PVB1"/>
<dbReference type="SMART" id="SM00421">
    <property type="entry name" value="HTH_LUXR"/>
    <property type="match status" value="1"/>
</dbReference>
<dbReference type="CDD" id="cd06170">
    <property type="entry name" value="LuxR_C_like"/>
    <property type="match status" value="1"/>
</dbReference>
<feature type="transmembrane region" description="Helical" evidence="4">
    <location>
        <begin position="44"/>
        <end position="60"/>
    </location>
</feature>
<evidence type="ECO:0000256" key="1">
    <source>
        <dbReference type="ARBA" id="ARBA00023015"/>
    </source>
</evidence>
<keyword evidence="4" id="KW-0472">Membrane</keyword>
<dbReference type="InterPro" id="IPR036388">
    <property type="entry name" value="WH-like_DNA-bd_sf"/>
</dbReference>
<dbReference type="Proteomes" id="UP000636956">
    <property type="component" value="Unassembled WGS sequence"/>
</dbReference>
<dbReference type="GO" id="GO:0003677">
    <property type="term" value="F:DNA binding"/>
    <property type="evidence" value="ECO:0007669"/>
    <property type="project" value="UniProtKB-KW"/>
</dbReference>
<organism evidence="6 7">
    <name type="scientific">Agromyces bauzanensis</name>
    <dbReference type="NCBI Taxonomy" id="1308924"/>
    <lineage>
        <taxon>Bacteria</taxon>
        <taxon>Bacillati</taxon>
        <taxon>Actinomycetota</taxon>
        <taxon>Actinomycetes</taxon>
        <taxon>Micrococcales</taxon>
        <taxon>Microbacteriaceae</taxon>
        <taxon>Agromyces</taxon>
    </lineage>
</organism>
<gene>
    <name evidence="6" type="ORF">GCM10011372_34770</name>
</gene>
<feature type="transmembrane region" description="Helical" evidence="4">
    <location>
        <begin position="133"/>
        <end position="156"/>
    </location>
</feature>
<sequence>MGQCGVADFRRRAPGLVPLAVLSSVVVLTAFGLARGLWLENVHNALLAVTFTGVGAYVLFERPRHREGLLFLATGTVHAVMFFGRQIGHFDPGESPVWGWLGVWPLPLALALTTLSVFCFPDGRLPSRRWRPVAAVVLALTALLMLLSAVWPVGYASAGVVMPHPFSSAVPPVVELLWSVLANPAFIAFQVLWVVSVVARWARRDGVARRQLVWLVAASALSATLLVVGLLIWGSPRAGILSATLLPLSAGWAIVHGQHAASYAALSWLSHESGDPRDLPDALARSIAEAFGATRVTIWLGGAGAVHAVGAWPILHDDPPLSTLAALRAAGSHLQQVRRGEVPLGAIVVERVEPFSRTESRLFTDLAPQAALVLDHLALAEVIARQQRVGEHSELTDRERDVLALIARRLFNSAICDELHLSIKTVEPLVSRVFTKLGLYSDSGSNRRVLAALEYQRATGAEQ</sequence>
<dbReference type="Gene3D" id="1.10.10.10">
    <property type="entry name" value="Winged helix-like DNA-binding domain superfamily/Winged helix DNA-binding domain"/>
    <property type="match status" value="1"/>
</dbReference>
<keyword evidence="2" id="KW-0238">DNA-binding</keyword>
<accession>A0A917PVB1</accession>
<dbReference type="Pfam" id="PF00196">
    <property type="entry name" value="GerE"/>
    <property type="match status" value="1"/>
</dbReference>
<evidence type="ECO:0000256" key="2">
    <source>
        <dbReference type="ARBA" id="ARBA00023125"/>
    </source>
</evidence>
<dbReference type="PANTHER" id="PTHR44688:SF16">
    <property type="entry name" value="DNA-BINDING TRANSCRIPTIONAL ACTIVATOR DEVR_DOSR"/>
    <property type="match status" value="1"/>
</dbReference>
<proteinExistence type="predicted"/>
<protein>
    <recommendedName>
        <fullName evidence="5">HTH luxR-type domain-containing protein</fullName>
    </recommendedName>
</protein>
<keyword evidence="1" id="KW-0805">Transcription regulation</keyword>
<feature type="transmembrane region" description="Helical" evidence="4">
    <location>
        <begin position="69"/>
        <end position="88"/>
    </location>
</feature>
<keyword evidence="7" id="KW-1185">Reference proteome</keyword>
<keyword evidence="3" id="KW-0804">Transcription</keyword>
<evidence type="ECO:0000259" key="5">
    <source>
        <dbReference type="SMART" id="SM00421"/>
    </source>
</evidence>
<feature type="domain" description="HTH luxR-type" evidence="5">
    <location>
        <begin position="392"/>
        <end position="449"/>
    </location>
</feature>